<dbReference type="AlphaFoldDB" id="A0A7S0E7W1"/>
<evidence type="ECO:0000259" key="6">
    <source>
        <dbReference type="PROSITE" id="PS51698"/>
    </source>
</evidence>
<dbReference type="Pfam" id="PF17820">
    <property type="entry name" value="PDZ_6"/>
    <property type="match status" value="1"/>
</dbReference>
<feature type="domain" description="PDZ" evidence="5">
    <location>
        <begin position="635"/>
        <end position="692"/>
    </location>
</feature>
<evidence type="ECO:0000256" key="2">
    <source>
        <dbReference type="ARBA" id="ARBA00022840"/>
    </source>
</evidence>
<dbReference type="PANTHER" id="PTHR24418">
    <property type="entry name" value="TYROSINE-PROTEIN KINASE"/>
    <property type="match status" value="1"/>
</dbReference>
<gene>
    <name evidence="7" type="ORF">HPHI1048_LOCUS5657</name>
</gene>
<proteinExistence type="predicted"/>
<dbReference type="SUPFAM" id="SSF57850">
    <property type="entry name" value="RING/U-box"/>
    <property type="match status" value="1"/>
</dbReference>
<dbReference type="CDD" id="cd16655">
    <property type="entry name" value="RING-Ubox_WDSUB1-like"/>
    <property type="match status" value="1"/>
</dbReference>
<dbReference type="Gene3D" id="2.30.42.10">
    <property type="match status" value="1"/>
</dbReference>
<dbReference type="PRINTS" id="PR00109">
    <property type="entry name" value="TYRKINASE"/>
</dbReference>
<dbReference type="SUPFAM" id="SSF50156">
    <property type="entry name" value="PDZ domain-like"/>
    <property type="match status" value="1"/>
</dbReference>
<dbReference type="InterPro" id="IPR041489">
    <property type="entry name" value="PDZ_6"/>
</dbReference>
<reference evidence="7" key="1">
    <citation type="submission" date="2021-01" db="EMBL/GenBank/DDBJ databases">
        <authorList>
            <person name="Corre E."/>
            <person name="Pelletier E."/>
            <person name="Niang G."/>
            <person name="Scheremetjew M."/>
            <person name="Finn R."/>
            <person name="Kale V."/>
            <person name="Holt S."/>
            <person name="Cochrane G."/>
            <person name="Meng A."/>
            <person name="Brown T."/>
            <person name="Cohen L."/>
        </authorList>
    </citation>
    <scope>NUCLEOTIDE SEQUENCE</scope>
    <source>
        <strain evidence="7">CCMP325</strain>
    </source>
</reference>
<accession>A0A7S0E7W1</accession>
<dbReference type="GO" id="GO:0004672">
    <property type="term" value="F:protein kinase activity"/>
    <property type="evidence" value="ECO:0007669"/>
    <property type="project" value="InterPro"/>
</dbReference>
<evidence type="ECO:0008006" key="8">
    <source>
        <dbReference type="Google" id="ProtNLM"/>
    </source>
</evidence>
<dbReference type="GO" id="GO:0004842">
    <property type="term" value="F:ubiquitin-protein transferase activity"/>
    <property type="evidence" value="ECO:0007669"/>
    <property type="project" value="InterPro"/>
</dbReference>
<dbReference type="GO" id="GO:0005524">
    <property type="term" value="F:ATP binding"/>
    <property type="evidence" value="ECO:0007669"/>
    <property type="project" value="UniProtKB-KW"/>
</dbReference>
<evidence type="ECO:0000259" key="4">
    <source>
        <dbReference type="PROSITE" id="PS50011"/>
    </source>
</evidence>
<dbReference type="InterPro" id="IPR001245">
    <property type="entry name" value="Ser-Thr/Tyr_kinase_cat_dom"/>
</dbReference>
<protein>
    <recommendedName>
        <fullName evidence="8">Non-specific protein-tyrosine kinase</fullName>
    </recommendedName>
</protein>
<keyword evidence="1" id="KW-0547">Nucleotide-binding</keyword>
<evidence type="ECO:0000256" key="3">
    <source>
        <dbReference type="SAM" id="Coils"/>
    </source>
</evidence>
<dbReference type="Gene3D" id="1.10.510.10">
    <property type="entry name" value="Transferase(Phosphotransferase) domain 1"/>
    <property type="match status" value="1"/>
</dbReference>
<dbReference type="InterPro" id="IPR013083">
    <property type="entry name" value="Znf_RING/FYVE/PHD"/>
</dbReference>
<feature type="coiled-coil region" evidence="3">
    <location>
        <begin position="410"/>
        <end position="477"/>
    </location>
</feature>
<dbReference type="SUPFAM" id="SSF56112">
    <property type="entry name" value="Protein kinase-like (PK-like)"/>
    <property type="match status" value="1"/>
</dbReference>
<dbReference type="InterPro" id="IPR000719">
    <property type="entry name" value="Prot_kinase_dom"/>
</dbReference>
<evidence type="ECO:0000256" key="1">
    <source>
        <dbReference type="ARBA" id="ARBA00022741"/>
    </source>
</evidence>
<dbReference type="PROSITE" id="PS50106">
    <property type="entry name" value="PDZ"/>
    <property type="match status" value="1"/>
</dbReference>
<feature type="domain" description="Protein kinase" evidence="4">
    <location>
        <begin position="130"/>
        <end position="395"/>
    </location>
</feature>
<dbReference type="Pfam" id="PF07714">
    <property type="entry name" value="PK_Tyr_Ser-Thr"/>
    <property type="match status" value="1"/>
</dbReference>
<dbReference type="Gene3D" id="3.30.40.10">
    <property type="entry name" value="Zinc/RING finger domain, C3HC4 (zinc finger)"/>
    <property type="match status" value="1"/>
</dbReference>
<name>A0A7S0E7W1_9CRYP</name>
<dbReference type="InterPro" id="IPR050198">
    <property type="entry name" value="Non-receptor_tyrosine_kinases"/>
</dbReference>
<feature type="coiled-coil region" evidence="3">
    <location>
        <begin position="502"/>
        <end position="565"/>
    </location>
</feature>
<dbReference type="InterPro" id="IPR011009">
    <property type="entry name" value="Kinase-like_dom_sf"/>
</dbReference>
<evidence type="ECO:0000259" key="5">
    <source>
        <dbReference type="PROSITE" id="PS50106"/>
    </source>
</evidence>
<organism evidence="7">
    <name type="scientific">Hanusia phi</name>
    <dbReference type="NCBI Taxonomy" id="3032"/>
    <lineage>
        <taxon>Eukaryota</taxon>
        <taxon>Cryptophyceae</taxon>
        <taxon>Pyrenomonadales</taxon>
        <taxon>Geminigeraceae</taxon>
        <taxon>Hanusia</taxon>
    </lineage>
</organism>
<dbReference type="PROSITE" id="PS00109">
    <property type="entry name" value="PROTEIN_KINASE_TYR"/>
    <property type="match status" value="1"/>
</dbReference>
<dbReference type="InterPro" id="IPR036034">
    <property type="entry name" value="PDZ_sf"/>
</dbReference>
<feature type="domain" description="U-box" evidence="6">
    <location>
        <begin position="9"/>
        <end position="87"/>
    </location>
</feature>
<evidence type="ECO:0000313" key="7">
    <source>
        <dbReference type="EMBL" id="CAD8475213.1"/>
    </source>
</evidence>
<keyword evidence="3" id="KW-0175">Coiled coil</keyword>
<dbReference type="PROSITE" id="PS50011">
    <property type="entry name" value="PROTEIN_KINASE_DOM"/>
    <property type="match status" value="1"/>
</dbReference>
<dbReference type="InterPro" id="IPR003613">
    <property type="entry name" value="Ubox_domain"/>
</dbReference>
<dbReference type="InterPro" id="IPR001478">
    <property type="entry name" value="PDZ"/>
</dbReference>
<dbReference type="SMART" id="SM00504">
    <property type="entry name" value="Ubox"/>
    <property type="match status" value="1"/>
</dbReference>
<keyword evidence="2" id="KW-0067">ATP-binding</keyword>
<dbReference type="SMART" id="SM00228">
    <property type="entry name" value="PDZ"/>
    <property type="match status" value="1"/>
</dbReference>
<dbReference type="InterPro" id="IPR008266">
    <property type="entry name" value="Tyr_kinase_AS"/>
</dbReference>
<dbReference type="PROSITE" id="PS51698">
    <property type="entry name" value="U_BOX"/>
    <property type="match status" value="1"/>
</dbReference>
<dbReference type="GO" id="GO:0016567">
    <property type="term" value="P:protein ubiquitination"/>
    <property type="evidence" value="ECO:0007669"/>
    <property type="project" value="InterPro"/>
</dbReference>
<dbReference type="EMBL" id="HBEO01008095">
    <property type="protein sequence ID" value="CAD8475213.1"/>
    <property type="molecule type" value="Transcribed_RNA"/>
</dbReference>
<sequence length="710" mass="79760">MECDIDFSNPPSIFLCPISLQIMEDPVFAADGFIYDRKYIECWLNEHQVSPMSNQPLLKDGSVDVSLRKNAPLKMAIDDWEAKRQQELQFGAIPSKDIHLNTTRPKKQLNGLTLQEREANPDLENFSEDDLRLAQIGLGQDKTVYRGWWSSRDVAIVRFRSGSIDAESSAMLRLRRHPHLITLYGYTTDASGSKYLIEELAPLGSMDVVVEGVAPALRQDEACRQSIFMEVLHQVTSGMHGVVEAGLLHRDLSLRNILVVNLNVSERKVLVKVADFGTSQTMSVMHNDQSIPCRWTAPEVLRNRRKASEKSDVYSFGVLVWELLSFGENMPYWEVQEDSRVIEDVAKGKLCLEKPFEADEVVWDVASMCLQFDPISRPSFLELLLHFRGVKSKLFPTIANAPPTQSLKPKDIAREILNQAEMDAQQLIDQARAEANQLRQMAEEEASRILCEAQTKLQEAEKRFTEKEKQLGSDQKNELVIKGLTEQFENACKERDIWKSHARDIEKELDAAKIALSDANRVQNEETSRQLNVLKSRISILEIELDDIKAKYRAAQQGLQEEKRQSWPLLQENQQLKERNAMLEALAQAASPTGTFGYVVANPEAPEQKPADPRVKAGVGIIFKTVQLPDGRQPLMVKNLSADGPAKLSGKIEVGDILLEVDGKKVRNTDEASQFILGPKGSPVQLKLERAGKTFHVIMSRGNAASLGAQ</sequence>
<dbReference type="Gene3D" id="3.30.200.20">
    <property type="entry name" value="Phosphorylase Kinase, domain 1"/>
    <property type="match status" value="1"/>
</dbReference>
<dbReference type="Pfam" id="PF04564">
    <property type="entry name" value="U-box"/>
    <property type="match status" value="1"/>
</dbReference>